<dbReference type="Proteomes" id="UP000499080">
    <property type="component" value="Unassembled WGS sequence"/>
</dbReference>
<accession>A0A4Y2S6Z2</accession>
<organism evidence="1 2">
    <name type="scientific">Araneus ventricosus</name>
    <name type="common">Orbweaver spider</name>
    <name type="synonym">Epeira ventricosa</name>
    <dbReference type="NCBI Taxonomy" id="182803"/>
    <lineage>
        <taxon>Eukaryota</taxon>
        <taxon>Metazoa</taxon>
        <taxon>Ecdysozoa</taxon>
        <taxon>Arthropoda</taxon>
        <taxon>Chelicerata</taxon>
        <taxon>Arachnida</taxon>
        <taxon>Araneae</taxon>
        <taxon>Araneomorphae</taxon>
        <taxon>Entelegynae</taxon>
        <taxon>Araneoidea</taxon>
        <taxon>Araneidae</taxon>
        <taxon>Araneus</taxon>
    </lineage>
</organism>
<dbReference type="AlphaFoldDB" id="A0A4Y2S6Z2"/>
<name>A0A4Y2S6Z2_ARAVE</name>
<comment type="caution">
    <text evidence="1">The sequence shown here is derived from an EMBL/GenBank/DDBJ whole genome shotgun (WGS) entry which is preliminary data.</text>
</comment>
<protein>
    <submittedName>
        <fullName evidence="1">Uncharacterized protein</fullName>
    </submittedName>
</protein>
<gene>
    <name evidence="1" type="ORF">AVEN_227895_1</name>
</gene>
<sequence length="232" mass="26721">MHFIGASLKAMEVKHNFCPHQIPKQKRNQKAYISNQVPLIKLQTRCDILHTNFQTSLIPHKSKPPPPTRHPLPSARIRIKPIHKSYYSLQIRELYSTFSLKVEIVSSAAQRDYFHCKLEEAINAPRGYLPAVKRNTKLNPWIKDGYGFASAPGPVSFRLHRRNPSCMKWKALNRTLMTAECWEFELKLSSFFIIICLHFCSSGLSTERCFGCVKSLDSLGIKSTRETECRLF</sequence>
<proteinExistence type="predicted"/>
<dbReference type="EMBL" id="BGPR01019811">
    <property type="protein sequence ID" value="GBN82990.1"/>
    <property type="molecule type" value="Genomic_DNA"/>
</dbReference>
<evidence type="ECO:0000313" key="1">
    <source>
        <dbReference type="EMBL" id="GBN82990.1"/>
    </source>
</evidence>
<reference evidence="1 2" key="1">
    <citation type="journal article" date="2019" name="Sci. Rep.">
        <title>Orb-weaving spider Araneus ventricosus genome elucidates the spidroin gene catalogue.</title>
        <authorList>
            <person name="Kono N."/>
            <person name="Nakamura H."/>
            <person name="Ohtoshi R."/>
            <person name="Moran D.A.P."/>
            <person name="Shinohara A."/>
            <person name="Yoshida Y."/>
            <person name="Fujiwara M."/>
            <person name="Mori M."/>
            <person name="Tomita M."/>
            <person name="Arakawa K."/>
        </authorList>
    </citation>
    <scope>NUCLEOTIDE SEQUENCE [LARGE SCALE GENOMIC DNA]</scope>
</reference>
<keyword evidence="2" id="KW-1185">Reference proteome</keyword>
<evidence type="ECO:0000313" key="2">
    <source>
        <dbReference type="Proteomes" id="UP000499080"/>
    </source>
</evidence>